<evidence type="ECO:0000313" key="2">
    <source>
        <dbReference type="EMBL" id="VAV99615.1"/>
    </source>
</evidence>
<dbReference type="CDD" id="cd00158">
    <property type="entry name" value="RHOD"/>
    <property type="match status" value="1"/>
</dbReference>
<dbReference type="PROSITE" id="PS50206">
    <property type="entry name" value="RHODANESE_3"/>
    <property type="match status" value="1"/>
</dbReference>
<evidence type="ECO:0000259" key="1">
    <source>
        <dbReference type="PROSITE" id="PS50206"/>
    </source>
</evidence>
<dbReference type="SUPFAM" id="SSF52821">
    <property type="entry name" value="Rhodanese/Cell cycle control phosphatase"/>
    <property type="match status" value="1"/>
</dbReference>
<name>A0A3B0SXZ0_9ZZZZ</name>
<dbReference type="AlphaFoldDB" id="A0A3B0SXZ0"/>
<dbReference type="InterPro" id="IPR001763">
    <property type="entry name" value="Rhodanese-like_dom"/>
</dbReference>
<organism evidence="2">
    <name type="scientific">hydrothermal vent metagenome</name>
    <dbReference type="NCBI Taxonomy" id="652676"/>
    <lineage>
        <taxon>unclassified sequences</taxon>
        <taxon>metagenomes</taxon>
        <taxon>ecological metagenomes</taxon>
    </lineage>
</organism>
<dbReference type="InterPro" id="IPR036873">
    <property type="entry name" value="Rhodanese-like_dom_sf"/>
</dbReference>
<dbReference type="Gene3D" id="3.40.250.10">
    <property type="entry name" value="Rhodanese-like domain"/>
    <property type="match status" value="1"/>
</dbReference>
<sequence length="177" mass="19649">MKMIAALVAITLTASPAIDSATATELRSESSQTSNPQIDYPGFLKLTGEIAKYREARLVTLEAFNKISLKTDAIILDTRSAAAFRQGHIEGAINLPFSDFTAEKLAEYLGDQDRPILIYCNNNFRNDIAPVVRKAAPLALNIPTFINLYGYGYQNIYELNDVISMTDPRIRWVSDSL</sequence>
<reference evidence="2" key="1">
    <citation type="submission" date="2018-06" db="EMBL/GenBank/DDBJ databases">
        <authorList>
            <person name="Zhirakovskaya E."/>
        </authorList>
    </citation>
    <scope>NUCLEOTIDE SEQUENCE</scope>
</reference>
<dbReference type="EMBL" id="UOEF01000290">
    <property type="protein sequence ID" value="VAV99615.1"/>
    <property type="molecule type" value="Genomic_DNA"/>
</dbReference>
<accession>A0A3B0SXZ0</accession>
<proteinExistence type="predicted"/>
<protein>
    <submittedName>
        <fullName evidence="2">Rhodanese-like domain protein</fullName>
    </submittedName>
</protein>
<dbReference type="Pfam" id="PF00581">
    <property type="entry name" value="Rhodanese"/>
    <property type="match status" value="1"/>
</dbReference>
<feature type="domain" description="Rhodanese" evidence="1">
    <location>
        <begin position="69"/>
        <end position="125"/>
    </location>
</feature>
<gene>
    <name evidence="2" type="ORF">MNBD_ALPHA04-1412</name>
</gene>